<feature type="transmembrane region" description="Helical" evidence="1">
    <location>
        <begin position="77"/>
        <end position="110"/>
    </location>
</feature>
<sequence>MRKLLIVTLVVLLSIALCNALDAHDYYVHFDGDEVDGPLGVLLAMLFAGGGLVLGTVIILAVAVFLCVLFTGLGVMVLAGLGLGCVVVAALAAPFLLPVLIPLAIVWYIVRRNRSKRDEMLKGAAV</sequence>
<evidence type="ECO:0000313" key="5">
    <source>
        <dbReference type="Proteomes" id="UP000622638"/>
    </source>
</evidence>
<feature type="transmembrane region" description="Helical" evidence="1">
    <location>
        <begin position="44"/>
        <end position="70"/>
    </location>
</feature>
<reference evidence="2" key="4">
    <citation type="submission" date="2024-05" db="EMBL/GenBank/DDBJ databases">
        <authorList>
            <person name="Sun Q."/>
            <person name="Zhou Y."/>
        </authorList>
    </citation>
    <scope>NUCLEOTIDE SEQUENCE</scope>
    <source>
        <strain evidence="2">CGMCC 1.15931</strain>
    </source>
</reference>
<evidence type="ECO:0000313" key="3">
    <source>
        <dbReference type="EMBL" id="MTV55107.1"/>
    </source>
</evidence>
<dbReference type="Proteomes" id="UP000430634">
    <property type="component" value="Unassembled WGS sequence"/>
</dbReference>
<dbReference type="EMBL" id="WNKZ01000072">
    <property type="protein sequence ID" value="MTV55107.1"/>
    <property type="molecule type" value="Genomic_DNA"/>
</dbReference>
<accession>A0A6I3T6J1</accession>
<dbReference type="AlphaFoldDB" id="A0A6I3T6J1"/>
<gene>
    <name evidence="2" type="ORF">GCM10011572_29640</name>
    <name evidence="3" type="ORF">GM672_20460</name>
</gene>
<proteinExistence type="predicted"/>
<protein>
    <submittedName>
        <fullName evidence="3">Uncharacterized protein</fullName>
    </submittedName>
</protein>
<keyword evidence="5" id="KW-1185">Reference proteome</keyword>
<evidence type="ECO:0000313" key="2">
    <source>
        <dbReference type="EMBL" id="GGC05842.1"/>
    </source>
</evidence>
<reference evidence="3 4" key="3">
    <citation type="submission" date="2019-11" db="EMBL/GenBank/DDBJ databases">
        <title>Type strains purchased from KCTC, JCM and DSMZ.</title>
        <authorList>
            <person name="Lu H."/>
        </authorList>
    </citation>
    <scope>NUCLEOTIDE SEQUENCE [LARGE SCALE GENOMIC DNA]</scope>
    <source>
        <strain evidence="3 4">KCTC 52429</strain>
    </source>
</reference>
<keyword evidence="1" id="KW-1133">Transmembrane helix</keyword>
<dbReference type="RefSeq" id="WP_155472387.1">
    <property type="nucleotide sequence ID" value="NZ_BMKG01000011.1"/>
</dbReference>
<organism evidence="3 4">
    <name type="scientific">Pseudoduganella buxea</name>
    <dbReference type="NCBI Taxonomy" id="1949069"/>
    <lineage>
        <taxon>Bacteria</taxon>
        <taxon>Pseudomonadati</taxon>
        <taxon>Pseudomonadota</taxon>
        <taxon>Betaproteobacteria</taxon>
        <taxon>Burkholderiales</taxon>
        <taxon>Oxalobacteraceae</taxon>
        <taxon>Telluria group</taxon>
        <taxon>Pseudoduganella</taxon>
    </lineage>
</organism>
<reference evidence="2" key="1">
    <citation type="journal article" date="2014" name="Int. J. Syst. Evol. Microbiol.">
        <title>Complete genome of a new Firmicutes species belonging to the dominant human colonic microbiota ('Ruminococcus bicirculans') reveals two chromosomes and a selective capacity to utilize plant glucans.</title>
        <authorList>
            <consortium name="NISC Comparative Sequencing Program"/>
            <person name="Wegmann U."/>
            <person name="Louis P."/>
            <person name="Goesmann A."/>
            <person name="Henrissat B."/>
            <person name="Duncan S.H."/>
            <person name="Flint H.J."/>
        </authorList>
    </citation>
    <scope>NUCLEOTIDE SEQUENCE</scope>
    <source>
        <strain evidence="2">CGMCC 1.15931</strain>
    </source>
</reference>
<evidence type="ECO:0000256" key="1">
    <source>
        <dbReference type="SAM" id="Phobius"/>
    </source>
</evidence>
<reference evidence="5" key="2">
    <citation type="journal article" date="2019" name="Int. J. Syst. Evol. Microbiol.">
        <title>The Global Catalogue of Microorganisms (GCM) 10K type strain sequencing project: providing services to taxonomists for standard genome sequencing and annotation.</title>
        <authorList>
            <consortium name="The Broad Institute Genomics Platform"/>
            <consortium name="The Broad Institute Genome Sequencing Center for Infectious Disease"/>
            <person name="Wu L."/>
            <person name="Ma J."/>
        </authorList>
    </citation>
    <scope>NUCLEOTIDE SEQUENCE [LARGE SCALE GENOMIC DNA]</scope>
    <source>
        <strain evidence="5">CGMCC 1.15931</strain>
    </source>
</reference>
<evidence type="ECO:0000313" key="4">
    <source>
        <dbReference type="Proteomes" id="UP000430634"/>
    </source>
</evidence>
<name>A0A6I3T6J1_9BURK</name>
<comment type="caution">
    <text evidence="3">The sequence shown here is derived from an EMBL/GenBank/DDBJ whole genome shotgun (WGS) entry which is preliminary data.</text>
</comment>
<keyword evidence="1" id="KW-0812">Transmembrane</keyword>
<keyword evidence="1" id="KW-0472">Membrane</keyword>
<dbReference type="EMBL" id="BMKG01000011">
    <property type="protein sequence ID" value="GGC05842.1"/>
    <property type="molecule type" value="Genomic_DNA"/>
</dbReference>
<dbReference type="OrthoDB" id="9914757at2"/>
<dbReference type="Proteomes" id="UP000622638">
    <property type="component" value="Unassembled WGS sequence"/>
</dbReference>